<feature type="non-terminal residue" evidence="2">
    <location>
        <position position="1"/>
    </location>
</feature>
<evidence type="ECO:0000313" key="3">
    <source>
        <dbReference type="Proteomes" id="UP000186817"/>
    </source>
</evidence>
<feature type="compositionally biased region" description="Basic and acidic residues" evidence="1">
    <location>
        <begin position="247"/>
        <end position="260"/>
    </location>
</feature>
<dbReference type="Pfam" id="PF10563">
    <property type="entry name" value="CA_like"/>
    <property type="match status" value="3"/>
</dbReference>
<evidence type="ECO:0000313" key="2">
    <source>
        <dbReference type="EMBL" id="OLP87085.1"/>
    </source>
</evidence>
<gene>
    <name evidence="2" type="ORF">AK812_SmicGene31718</name>
</gene>
<accession>A0A1Q9CW16</accession>
<sequence length="869" mass="96098">PRVRPLDGDATPRFIQANLHFHLGAEHRSNITNGYFQSAEDVGLSTPLVRPQSSPDIREGYFCGLDDVSSDDRDYYTFTHCKGVSVNYTYEFHWVYSTGAPLIGLRDEGDEGQLGITDGLGGALARTNNPKIIVRGQVCRIIYNKSLGSLDSALVDADYDNFLQKWRQPPETRGVRYIGSTTGTSFNNSVCSPLEVNWHVDTECCTLSAQTFDRLCFEMKSQGLVKDVAPKPSRELDLAKLGSGPKSRQDESKMGREKEGTTAAVSSATPTTLFPETQQRVWRGLVSARLLSNATEPSNETAPVLLCEDAEPQSPRDLTPTFKGGLQARVRPLDGDATPRFIQANLHFHLGAEHRSEIPNGYFHEADDVGLATPLVRPDPSIREGYFCGLDDVSSDDRDFYNFTFCKDVSVNYTYEFHWVYSTGAPLIGLRDEGAEGQLGITDGLGGALNRTNNPKIIVRGQVCRIIYNKSLVDVEADYDNFVNQWRQPPLGRAVRYIGSTTGTDFNNSVCSPLEVNWHVDTECCTLSAQTFDRLCEAMEGQGLSKDLAPKPSRILAARLQQGKLTQAWSRCEAREFSTLKLEARGADLLCEDAEPQAPRDVSPGYVGERITRYEPYGSDQIDRFIQVNIHWHLGAEHRMEDAYDRRPPEWASYVTVPDENNESQQVVPGLWCPTDGIDDAKLDESSFNFTYCKAAQVGGTYEFHWVFSTGGPKTDGLQEDGDEGQLGITAGLGGAFTRTNNADVIVRAQVCLIVNDPSLNDYVDAKNRTFLEQWQQPPAGSAVRYVGSTTGTSYDDEVCSPVEVNWHVDQRCCTLSAQAMDNLCKDMIDAGLEADVAPKGSRRPVDRRWVSDVTFPLVPQGAGIVQQG</sequence>
<dbReference type="AlphaFoldDB" id="A0A1Q9CW16"/>
<proteinExistence type="predicted"/>
<dbReference type="EMBL" id="LSRX01000881">
    <property type="protein sequence ID" value="OLP87085.1"/>
    <property type="molecule type" value="Genomic_DNA"/>
</dbReference>
<feature type="region of interest" description="Disordered" evidence="1">
    <location>
        <begin position="235"/>
        <end position="272"/>
    </location>
</feature>
<reference evidence="2 3" key="1">
    <citation type="submission" date="2016-02" db="EMBL/GenBank/DDBJ databases">
        <title>Genome analysis of coral dinoflagellate symbionts highlights evolutionary adaptations to a symbiotic lifestyle.</title>
        <authorList>
            <person name="Aranda M."/>
            <person name="Li Y."/>
            <person name="Liew Y.J."/>
            <person name="Baumgarten S."/>
            <person name="Simakov O."/>
            <person name="Wilson M."/>
            <person name="Piel J."/>
            <person name="Ashoor H."/>
            <person name="Bougouffa S."/>
            <person name="Bajic V.B."/>
            <person name="Ryu T."/>
            <person name="Ravasi T."/>
            <person name="Bayer T."/>
            <person name="Micklem G."/>
            <person name="Kim H."/>
            <person name="Bhak J."/>
            <person name="Lajeunesse T.C."/>
            <person name="Voolstra C.R."/>
        </authorList>
    </citation>
    <scope>NUCLEOTIDE SEQUENCE [LARGE SCALE GENOMIC DNA]</scope>
    <source>
        <strain evidence="2 3">CCMP2467</strain>
    </source>
</reference>
<organism evidence="2 3">
    <name type="scientific">Symbiodinium microadriaticum</name>
    <name type="common">Dinoflagellate</name>
    <name type="synonym">Zooxanthella microadriatica</name>
    <dbReference type="NCBI Taxonomy" id="2951"/>
    <lineage>
        <taxon>Eukaryota</taxon>
        <taxon>Sar</taxon>
        <taxon>Alveolata</taxon>
        <taxon>Dinophyceae</taxon>
        <taxon>Suessiales</taxon>
        <taxon>Symbiodiniaceae</taxon>
        <taxon>Symbiodinium</taxon>
    </lineage>
</organism>
<evidence type="ECO:0000256" key="1">
    <source>
        <dbReference type="SAM" id="MobiDB-lite"/>
    </source>
</evidence>
<comment type="caution">
    <text evidence="2">The sequence shown here is derived from an EMBL/GenBank/DDBJ whole genome shotgun (WGS) entry which is preliminary data.</text>
</comment>
<keyword evidence="3" id="KW-1185">Reference proteome</keyword>
<dbReference type="Proteomes" id="UP000186817">
    <property type="component" value="Unassembled WGS sequence"/>
</dbReference>
<name>A0A1Q9CW16_SYMMI</name>
<dbReference type="InterPro" id="IPR018883">
    <property type="entry name" value="Delta_CA"/>
</dbReference>
<protein>
    <submittedName>
        <fullName evidence="2">Uncharacterized protein</fullName>
    </submittedName>
</protein>
<feature type="compositionally biased region" description="Low complexity" evidence="1">
    <location>
        <begin position="261"/>
        <end position="272"/>
    </location>
</feature>
<dbReference type="OrthoDB" id="436883at2759"/>